<comment type="caution">
    <text evidence="1">The sequence shown here is derived from an EMBL/GenBank/DDBJ whole genome shotgun (WGS) entry which is preliminary data.</text>
</comment>
<keyword evidence="2" id="KW-1185">Reference proteome</keyword>
<evidence type="ECO:0000313" key="2">
    <source>
        <dbReference type="Proteomes" id="UP000266723"/>
    </source>
</evidence>
<dbReference type="EMBL" id="QGKV02000299">
    <property type="protein sequence ID" value="KAF3595003.1"/>
    <property type="molecule type" value="Genomic_DNA"/>
</dbReference>
<gene>
    <name evidence="1" type="ORF">DY000_02024000</name>
</gene>
<proteinExistence type="predicted"/>
<accession>A0ABQ7ECS9</accession>
<organism evidence="1 2">
    <name type="scientific">Brassica cretica</name>
    <name type="common">Mustard</name>
    <dbReference type="NCBI Taxonomy" id="69181"/>
    <lineage>
        <taxon>Eukaryota</taxon>
        <taxon>Viridiplantae</taxon>
        <taxon>Streptophyta</taxon>
        <taxon>Embryophyta</taxon>
        <taxon>Tracheophyta</taxon>
        <taxon>Spermatophyta</taxon>
        <taxon>Magnoliopsida</taxon>
        <taxon>eudicotyledons</taxon>
        <taxon>Gunneridae</taxon>
        <taxon>Pentapetalae</taxon>
        <taxon>rosids</taxon>
        <taxon>malvids</taxon>
        <taxon>Brassicales</taxon>
        <taxon>Brassicaceae</taxon>
        <taxon>Brassiceae</taxon>
        <taxon>Brassica</taxon>
    </lineage>
</organism>
<reference evidence="1 2" key="1">
    <citation type="journal article" date="2020" name="BMC Genomics">
        <title>Intraspecific diversification of the crop wild relative Brassica cretica Lam. using demographic model selection.</title>
        <authorList>
            <person name="Kioukis A."/>
            <person name="Michalopoulou V.A."/>
            <person name="Briers L."/>
            <person name="Pirintsos S."/>
            <person name="Studholme D.J."/>
            <person name="Pavlidis P."/>
            <person name="Sarris P.F."/>
        </authorList>
    </citation>
    <scope>NUCLEOTIDE SEQUENCE [LARGE SCALE GENOMIC DNA]</scope>
    <source>
        <strain evidence="2">cv. PFS-1207/04</strain>
    </source>
</reference>
<sequence>MAKPNKISTPSTHLSQYCNNSFDNMRHDYFGDVSFMEEKLQMYTNQFELTNSFSVGDNNKYHYSRSGQHMYTLEIWIFTGMTGRRCRENTRNLRTEAIRGSVSANKKVESNEKSAKRKRKNRYIGLGCVFGKIGPLTYVIIEKALENCFEHSTPLRNNQELMIHLKKPMAKQNKSSTPSTHLSQYCNNSFDNMRHDYFGDVSFMEEKLQMYTNQFELTNSFSVGDNNKYQYSSSDQGSNSFDCS</sequence>
<evidence type="ECO:0000313" key="1">
    <source>
        <dbReference type="EMBL" id="KAF3595003.1"/>
    </source>
</evidence>
<dbReference type="Proteomes" id="UP000266723">
    <property type="component" value="Unassembled WGS sequence"/>
</dbReference>
<name>A0ABQ7ECS9_BRACR</name>
<protein>
    <submittedName>
        <fullName evidence="1">Uncharacterized protein</fullName>
    </submittedName>
</protein>